<dbReference type="EMBL" id="LLXJ01000966">
    <property type="protein sequence ID" value="PKC04719.1"/>
    <property type="molecule type" value="Genomic_DNA"/>
</dbReference>
<protein>
    <submittedName>
        <fullName evidence="2">Uncharacterized protein</fullName>
    </submittedName>
</protein>
<proteinExistence type="predicted"/>
<gene>
    <name evidence="2" type="ORF">RhiirA5_502571</name>
</gene>
<feature type="region of interest" description="Disordered" evidence="1">
    <location>
        <begin position="1"/>
        <end position="20"/>
    </location>
</feature>
<dbReference type="Proteomes" id="UP000232722">
    <property type="component" value="Unassembled WGS sequence"/>
</dbReference>
<name>A0A2N0PD54_9GLOM</name>
<sequence length="125" mass="14127">MTKGKRPKKGRLPGPEMRKGTPSWTWISAWIMKGMTSWTWILAWAIEYLPGRDFAWTMKGILGIGKCHFFLSQLEMLHVTNIPYTSFFLSHISVIPEGAAGFFPTAAMINNTSPDRQILTIISIP</sequence>
<evidence type="ECO:0000256" key="1">
    <source>
        <dbReference type="SAM" id="MobiDB-lite"/>
    </source>
</evidence>
<evidence type="ECO:0000313" key="2">
    <source>
        <dbReference type="EMBL" id="PKC04719.1"/>
    </source>
</evidence>
<accession>A0A2N0PD54</accession>
<feature type="compositionally biased region" description="Basic residues" evidence="1">
    <location>
        <begin position="1"/>
        <end position="11"/>
    </location>
</feature>
<organism evidence="2 3">
    <name type="scientific">Rhizophagus irregularis</name>
    <dbReference type="NCBI Taxonomy" id="588596"/>
    <lineage>
        <taxon>Eukaryota</taxon>
        <taxon>Fungi</taxon>
        <taxon>Fungi incertae sedis</taxon>
        <taxon>Mucoromycota</taxon>
        <taxon>Glomeromycotina</taxon>
        <taxon>Glomeromycetes</taxon>
        <taxon>Glomerales</taxon>
        <taxon>Glomeraceae</taxon>
        <taxon>Rhizophagus</taxon>
    </lineage>
</organism>
<reference evidence="2 3" key="2">
    <citation type="submission" date="2017-09" db="EMBL/GenBank/DDBJ databases">
        <title>Extensive intraspecific genome diversity in a model arbuscular mycorrhizal fungus.</title>
        <authorList>
            <person name="Chen E.C."/>
            <person name="Morin E."/>
            <person name="Beaudet D."/>
            <person name="Noel J."/>
            <person name="Ndikumana S."/>
            <person name="Charron P."/>
            <person name="St-Onge C."/>
            <person name="Giorgi J."/>
            <person name="Grigoriev I.V."/>
            <person name="Roux C."/>
            <person name="Martin F.M."/>
            <person name="Corradi N."/>
        </authorList>
    </citation>
    <scope>NUCLEOTIDE SEQUENCE [LARGE SCALE GENOMIC DNA]</scope>
    <source>
        <strain evidence="2 3">A5</strain>
    </source>
</reference>
<dbReference type="AlphaFoldDB" id="A0A2N0PD54"/>
<evidence type="ECO:0000313" key="3">
    <source>
        <dbReference type="Proteomes" id="UP000232722"/>
    </source>
</evidence>
<reference evidence="2 3" key="1">
    <citation type="submission" date="2016-04" db="EMBL/GenBank/DDBJ databases">
        <title>Genome analyses suggest a sexual origin of heterokaryosis in a supposedly ancient asexual fungus.</title>
        <authorList>
            <person name="Ropars J."/>
            <person name="Sedzielewska K."/>
            <person name="Noel J."/>
            <person name="Charron P."/>
            <person name="Farinelli L."/>
            <person name="Marton T."/>
            <person name="Kruger M."/>
            <person name="Pelin A."/>
            <person name="Brachmann A."/>
            <person name="Corradi N."/>
        </authorList>
    </citation>
    <scope>NUCLEOTIDE SEQUENCE [LARGE SCALE GENOMIC DNA]</scope>
    <source>
        <strain evidence="2 3">A5</strain>
    </source>
</reference>
<comment type="caution">
    <text evidence="2">The sequence shown here is derived from an EMBL/GenBank/DDBJ whole genome shotgun (WGS) entry which is preliminary data.</text>
</comment>